<dbReference type="KEGG" id="lang:109344897"/>
<dbReference type="SUPFAM" id="SSF53474">
    <property type="entry name" value="alpha/beta-Hydrolases"/>
    <property type="match status" value="1"/>
</dbReference>
<dbReference type="PANTHER" id="PTHR23024">
    <property type="entry name" value="ARYLACETAMIDE DEACETYLASE"/>
    <property type="match status" value="1"/>
</dbReference>
<evidence type="ECO:0000259" key="2">
    <source>
        <dbReference type="Pfam" id="PF07859"/>
    </source>
</evidence>
<evidence type="ECO:0000313" key="4">
    <source>
        <dbReference type="Proteomes" id="UP000188354"/>
    </source>
</evidence>
<dbReference type="PANTHER" id="PTHR23024:SF562">
    <property type="entry name" value="2-HYDROXYISOFLAVANONE DEHYDRATASE"/>
    <property type="match status" value="1"/>
</dbReference>
<dbReference type="InterPro" id="IPR013094">
    <property type="entry name" value="AB_hydrolase_3"/>
</dbReference>
<dbReference type="Pfam" id="PF07859">
    <property type="entry name" value="Abhydrolase_3"/>
    <property type="match status" value="1"/>
</dbReference>
<dbReference type="InterPro" id="IPR050466">
    <property type="entry name" value="Carboxylest/Gibb_receptor"/>
</dbReference>
<dbReference type="OrthoDB" id="408631at2759"/>
<reference evidence="3 4" key="1">
    <citation type="journal article" date="2017" name="Plant Biotechnol. J.">
        <title>A comprehensive draft genome sequence for lupin (Lupinus angustifolius), an emerging health food: insights into plant-microbe interactions and legume evolution.</title>
        <authorList>
            <person name="Hane J.K."/>
            <person name="Ming Y."/>
            <person name="Kamphuis L.G."/>
            <person name="Nelson M.N."/>
            <person name="Garg G."/>
            <person name="Atkins C.A."/>
            <person name="Bayer P.E."/>
            <person name="Bravo A."/>
            <person name="Bringans S."/>
            <person name="Cannon S."/>
            <person name="Edwards D."/>
            <person name="Foley R."/>
            <person name="Gao L.L."/>
            <person name="Harrison M.J."/>
            <person name="Huang W."/>
            <person name="Hurgobin B."/>
            <person name="Li S."/>
            <person name="Liu C.W."/>
            <person name="McGrath A."/>
            <person name="Morahan G."/>
            <person name="Murray J."/>
            <person name="Weller J."/>
            <person name="Jian J."/>
            <person name="Singh K.B."/>
        </authorList>
    </citation>
    <scope>NUCLEOTIDE SEQUENCE [LARGE SCALE GENOMIC DNA]</scope>
    <source>
        <strain evidence="4">cv. Tanjil</strain>
        <tissue evidence="3">Whole plant</tissue>
    </source>
</reference>
<protein>
    <recommendedName>
        <fullName evidence="2">Alpha/beta hydrolase fold-3 domain-containing protein</fullName>
    </recommendedName>
</protein>
<evidence type="ECO:0000256" key="1">
    <source>
        <dbReference type="ARBA" id="ARBA00010515"/>
    </source>
</evidence>
<dbReference type="AlphaFoldDB" id="A0A4P1RL44"/>
<feature type="domain" description="Alpha/beta hydrolase fold-3" evidence="2">
    <location>
        <begin position="85"/>
        <end position="311"/>
    </location>
</feature>
<keyword evidence="4" id="KW-1185">Reference proteome</keyword>
<dbReference type="STRING" id="3871.A0A4P1RL44"/>
<dbReference type="EMBL" id="CM007364">
    <property type="protein sequence ID" value="OIW12824.1"/>
    <property type="molecule type" value="Genomic_DNA"/>
</dbReference>
<comment type="similarity">
    <text evidence="1">Belongs to the 'GDXG' lipolytic enzyme family.</text>
</comment>
<dbReference type="GO" id="GO:0016787">
    <property type="term" value="F:hydrolase activity"/>
    <property type="evidence" value="ECO:0007669"/>
    <property type="project" value="InterPro"/>
</dbReference>
<proteinExistence type="inferred from homology"/>
<dbReference type="InterPro" id="IPR029058">
    <property type="entry name" value="AB_hydrolase_fold"/>
</dbReference>
<dbReference type="Proteomes" id="UP000188354">
    <property type="component" value="Chromosome LG04"/>
</dbReference>
<accession>A0A4P1RL44</accession>
<dbReference type="Gene3D" id="3.40.50.1820">
    <property type="entry name" value="alpha/beta hydrolase"/>
    <property type="match status" value="1"/>
</dbReference>
<evidence type="ECO:0000313" key="3">
    <source>
        <dbReference type="EMBL" id="OIW12824.1"/>
    </source>
</evidence>
<sequence>MASSPLIAKEITYESQTLIRIFSNGTVERPSQSPFIPAIPKNDPSARFKFKSKDIIISLYPLIVARIYLPKPNDQKDKKVKFPILIYFHGGAFLYESAFSKVYDTHFRTFVPQANAIVVSVEYRLAPENPIPACYDDCWHVLHWISSHSLSAEYTGMKFPWLINHGDFNRIFIGGDGAGANIAHNVAMRAGTEALPGGVKIVGAILSRPFFYSSYPIGSETVIEPEHNIVYSVWNMVFPSAPGGIDNPVVNPVGPGAPSLATLGCSRIIVCVAGKDHFRDRGVWYYEAVKKSGWQGKLELFEEKDEDHIYHILYPQSENAQKLIKRLVSFLVE</sequence>
<gene>
    <name evidence="3" type="ORF">TanjilG_24757</name>
</gene>
<name>A0A4P1RL44_LUPAN</name>
<organism evidence="3 4">
    <name type="scientific">Lupinus angustifolius</name>
    <name type="common">Narrow-leaved blue lupine</name>
    <dbReference type="NCBI Taxonomy" id="3871"/>
    <lineage>
        <taxon>Eukaryota</taxon>
        <taxon>Viridiplantae</taxon>
        <taxon>Streptophyta</taxon>
        <taxon>Embryophyta</taxon>
        <taxon>Tracheophyta</taxon>
        <taxon>Spermatophyta</taxon>
        <taxon>Magnoliopsida</taxon>
        <taxon>eudicotyledons</taxon>
        <taxon>Gunneridae</taxon>
        <taxon>Pentapetalae</taxon>
        <taxon>rosids</taxon>
        <taxon>fabids</taxon>
        <taxon>Fabales</taxon>
        <taxon>Fabaceae</taxon>
        <taxon>Papilionoideae</taxon>
        <taxon>50 kb inversion clade</taxon>
        <taxon>genistoids sensu lato</taxon>
        <taxon>core genistoids</taxon>
        <taxon>Genisteae</taxon>
        <taxon>Lupinus</taxon>
    </lineage>
</organism>
<dbReference type="Gramene" id="OIW12824">
    <property type="protein sequence ID" value="OIW12824"/>
    <property type="gene ID" value="TanjilG_24757"/>
</dbReference>